<evidence type="ECO:0000256" key="2">
    <source>
        <dbReference type="ARBA" id="ARBA00023125"/>
    </source>
</evidence>
<evidence type="ECO:0000313" key="6">
    <source>
        <dbReference type="EMBL" id="ODN72497.1"/>
    </source>
</evidence>
<keyword evidence="7" id="KW-1185">Reference proteome</keyword>
<dbReference type="OrthoDB" id="7005926at2"/>
<keyword evidence="1" id="KW-0805">Transcription regulation</keyword>
<dbReference type="Pfam" id="PF07729">
    <property type="entry name" value="FCD"/>
    <property type="match status" value="1"/>
</dbReference>
<dbReference type="InterPro" id="IPR036388">
    <property type="entry name" value="WH-like_DNA-bd_sf"/>
</dbReference>
<dbReference type="GO" id="GO:0003677">
    <property type="term" value="F:DNA binding"/>
    <property type="evidence" value="ECO:0007669"/>
    <property type="project" value="UniProtKB-KW"/>
</dbReference>
<dbReference type="InterPro" id="IPR008920">
    <property type="entry name" value="TF_FadR/GntR_C"/>
</dbReference>
<dbReference type="Gene3D" id="1.20.120.530">
    <property type="entry name" value="GntR ligand-binding domain-like"/>
    <property type="match status" value="1"/>
</dbReference>
<evidence type="ECO:0000256" key="3">
    <source>
        <dbReference type="ARBA" id="ARBA00023163"/>
    </source>
</evidence>
<evidence type="ECO:0000313" key="7">
    <source>
        <dbReference type="Proteomes" id="UP000094622"/>
    </source>
</evidence>
<sequence length="327" mass="36857">MPKIVSKTDNRAINGYFAVTVGRSPGQNRFRLANQILDLVREARFEPGHHLREQQLGDLLGVSRTPVRMALALLAERGVVEARRNQGYFLVQPFDALTRIEFEVPASAEQDLFEKLVGDRIAGRIPGSLTQSEIARRYGVDRAVMLRTLARLAEDGLVARNKGHGWTFLPTLDSPATLRASYQFRLTLEPAGFLMPTFRADMAALERCRLQHLFLISHPDITEVDGKLLYETDAAFHELLAEFSGNNFVLQAIQQQNRLRRLLEFAGYGNRRRVKDWVREHLAIIDAVAAGDLAAASRRMQDHLAHAFDEADPQDRPATRKPRKVAS</sequence>
<comment type="caution">
    <text evidence="6">The sequence shown here is derived from an EMBL/GenBank/DDBJ whole genome shotgun (WGS) entry which is preliminary data.</text>
</comment>
<organism evidence="6 7">
    <name type="scientific">Methylobrevis pamukkalensis</name>
    <dbReference type="NCBI Taxonomy" id="1439726"/>
    <lineage>
        <taxon>Bacteria</taxon>
        <taxon>Pseudomonadati</taxon>
        <taxon>Pseudomonadota</taxon>
        <taxon>Alphaproteobacteria</taxon>
        <taxon>Hyphomicrobiales</taxon>
        <taxon>Pleomorphomonadaceae</taxon>
        <taxon>Methylobrevis</taxon>
    </lineage>
</organism>
<dbReference type="Pfam" id="PF00392">
    <property type="entry name" value="GntR"/>
    <property type="match status" value="1"/>
</dbReference>
<dbReference type="SUPFAM" id="SSF46785">
    <property type="entry name" value="Winged helix' DNA-binding domain"/>
    <property type="match status" value="2"/>
</dbReference>
<dbReference type="PROSITE" id="PS50949">
    <property type="entry name" value="HTH_GNTR"/>
    <property type="match status" value="1"/>
</dbReference>
<dbReference type="SMART" id="SM00895">
    <property type="entry name" value="FCD"/>
    <property type="match status" value="1"/>
</dbReference>
<dbReference type="AlphaFoldDB" id="A0A1E3H841"/>
<feature type="region of interest" description="Disordered" evidence="4">
    <location>
        <begin position="306"/>
        <end position="327"/>
    </location>
</feature>
<gene>
    <name evidence="6" type="ORF">A6302_00243</name>
</gene>
<feature type="domain" description="HTH gntR-type" evidence="5">
    <location>
        <begin position="26"/>
        <end position="93"/>
    </location>
</feature>
<dbReference type="PANTHER" id="PTHR43537:SF5">
    <property type="entry name" value="UXU OPERON TRANSCRIPTIONAL REGULATOR"/>
    <property type="match status" value="1"/>
</dbReference>
<proteinExistence type="predicted"/>
<evidence type="ECO:0000259" key="5">
    <source>
        <dbReference type="PROSITE" id="PS50949"/>
    </source>
</evidence>
<accession>A0A1E3H841</accession>
<dbReference type="Proteomes" id="UP000094622">
    <property type="component" value="Unassembled WGS sequence"/>
</dbReference>
<dbReference type="CDD" id="cd07377">
    <property type="entry name" value="WHTH_GntR"/>
    <property type="match status" value="1"/>
</dbReference>
<protein>
    <submittedName>
        <fullName evidence="6">DNA-binding transcriptional repressor LldR</fullName>
    </submittedName>
</protein>
<dbReference type="PATRIC" id="fig|1439726.3.peg.256"/>
<dbReference type="InterPro" id="IPR011711">
    <property type="entry name" value="GntR_C"/>
</dbReference>
<name>A0A1E3H841_9HYPH</name>
<dbReference type="EMBL" id="MCRJ01000002">
    <property type="protein sequence ID" value="ODN72497.1"/>
    <property type="molecule type" value="Genomic_DNA"/>
</dbReference>
<keyword evidence="3" id="KW-0804">Transcription</keyword>
<dbReference type="GO" id="GO:0003700">
    <property type="term" value="F:DNA-binding transcription factor activity"/>
    <property type="evidence" value="ECO:0007669"/>
    <property type="project" value="InterPro"/>
</dbReference>
<dbReference type="SUPFAM" id="SSF48008">
    <property type="entry name" value="GntR ligand-binding domain-like"/>
    <property type="match status" value="1"/>
</dbReference>
<dbReference type="InterPro" id="IPR036390">
    <property type="entry name" value="WH_DNA-bd_sf"/>
</dbReference>
<feature type="compositionally biased region" description="Basic and acidic residues" evidence="4">
    <location>
        <begin position="306"/>
        <end position="318"/>
    </location>
</feature>
<keyword evidence="2 6" id="KW-0238">DNA-binding</keyword>
<dbReference type="Gene3D" id="1.10.10.10">
    <property type="entry name" value="Winged helix-like DNA-binding domain superfamily/Winged helix DNA-binding domain"/>
    <property type="match status" value="2"/>
</dbReference>
<dbReference type="SMART" id="SM00345">
    <property type="entry name" value="HTH_GNTR"/>
    <property type="match status" value="2"/>
</dbReference>
<dbReference type="PANTHER" id="PTHR43537">
    <property type="entry name" value="TRANSCRIPTIONAL REGULATOR, GNTR FAMILY"/>
    <property type="match status" value="1"/>
</dbReference>
<evidence type="ECO:0000256" key="1">
    <source>
        <dbReference type="ARBA" id="ARBA00023015"/>
    </source>
</evidence>
<evidence type="ECO:0000256" key="4">
    <source>
        <dbReference type="SAM" id="MobiDB-lite"/>
    </source>
</evidence>
<reference evidence="6 7" key="1">
    <citation type="submission" date="2016-07" db="EMBL/GenBank/DDBJ databases">
        <title>Draft Genome Sequence of Methylobrevis pamukkalensis PK2.</title>
        <authorList>
            <person name="Vasilenko O.V."/>
            <person name="Doronina N.V."/>
            <person name="Shmareva M.N."/>
            <person name="Tarlachkov S.V."/>
            <person name="Mustakhimov I."/>
            <person name="Trotsenko Y.A."/>
        </authorList>
    </citation>
    <scope>NUCLEOTIDE SEQUENCE [LARGE SCALE GENOMIC DNA]</scope>
    <source>
        <strain evidence="6 7">PK2</strain>
    </source>
</reference>
<dbReference type="InterPro" id="IPR000524">
    <property type="entry name" value="Tscrpt_reg_HTH_GntR"/>
</dbReference>